<dbReference type="EC" id="1.1.99.29" evidence="5"/>
<comment type="catalytic activity">
    <reaction evidence="13">
        <text>a pyranoside + acceptor = a pyranosid-3-ulose + reduced acceptor.</text>
        <dbReference type="EC" id="1.1.99.29"/>
    </reaction>
</comment>
<dbReference type="InterPro" id="IPR036188">
    <property type="entry name" value="FAD/NAD-bd_sf"/>
</dbReference>
<comment type="function">
    <text evidence="9">Catalyzes the single-oxidation or sequential double oxidation reaction of carbohydrates primarily at carbon-2 and/or carbon-3 with the concomitant reduction of the flavin. The enzyme exhibits a broad sugar substrate specificity, oxidizing different aldopyranoses to the corresponding C-1, C-2, C-3 or C-1,2, C-2,3 and C-3,4 (di)dehydro sugars with substrate-specific regioselectivity. Accepts only a narrow range of electron acceptors such as substituted benzoquinones and complexed metal ions and reacts extremely slowly with O(2) as acceptor. May play a role in the natural recycling of plant matter by oxidizing all major monosaccharides in lignocellulose and by reducing quinone compounds or reactive radical species generated during lignin depolymerization.</text>
</comment>
<comment type="cofactor">
    <cofactor evidence="1 16">
        <name>FAD</name>
        <dbReference type="ChEBI" id="CHEBI:57692"/>
    </cofactor>
</comment>
<evidence type="ECO:0000256" key="15">
    <source>
        <dbReference type="PIRSR" id="PIRSR000137-1"/>
    </source>
</evidence>
<comment type="catalytic activity">
    <reaction evidence="11">
        <text>pyranose + acceptor = pyranos-2,3-diulose + reduced acceptor.</text>
        <dbReference type="EC" id="1.1.99.29"/>
    </reaction>
</comment>
<name>A0A409WQE1_PSICY</name>
<comment type="subcellular location">
    <subcellularLocation>
        <location evidence="2">Secreted</location>
    </subcellularLocation>
</comment>
<dbReference type="PIRSF" id="PIRSF000137">
    <property type="entry name" value="Alcohol_oxidase"/>
    <property type="match status" value="1"/>
</dbReference>
<dbReference type="GO" id="GO:0005576">
    <property type="term" value="C:extracellular region"/>
    <property type="evidence" value="ECO:0007669"/>
    <property type="project" value="UniProtKB-SubCell"/>
</dbReference>
<dbReference type="Gene3D" id="3.30.560.10">
    <property type="entry name" value="Glucose Oxidase, domain 3"/>
    <property type="match status" value="1"/>
</dbReference>
<evidence type="ECO:0000256" key="9">
    <source>
        <dbReference type="ARBA" id="ARBA00024699"/>
    </source>
</evidence>
<evidence type="ECO:0000256" key="7">
    <source>
        <dbReference type="ARBA" id="ARBA00022630"/>
    </source>
</evidence>
<dbReference type="STRING" id="93625.A0A409WQE1"/>
<dbReference type="Gene3D" id="3.50.50.60">
    <property type="entry name" value="FAD/NAD(P)-binding domain"/>
    <property type="match status" value="1"/>
</dbReference>
<dbReference type="PANTHER" id="PTHR11552:SF147">
    <property type="entry name" value="CHOLINE DEHYDROGENASE, MITOCHONDRIAL"/>
    <property type="match status" value="1"/>
</dbReference>
<evidence type="ECO:0000256" key="10">
    <source>
        <dbReference type="ARBA" id="ARBA00033986"/>
    </source>
</evidence>
<feature type="binding site" evidence="16">
    <location>
        <begin position="613"/>
        <end position="614"/>
    </location>
    <ligand>
        <name>FAD</name>
        <dbReference type="ChEBI" id="CHEBI:57692"/>
    </ligand>
</feature>
<evidence type="ECO:0000256" key="6">
    <source>
        <dbReference type="ARBA" id="ARBA00022525"/>
    </source>
</evidence>
<dbReference type="InterPro" id="IPR012132">
    <property type="entry name" value="GMC_OxRdtase"/>
</dbReference>
<evidence type="ECO:0000313" key="19">
    <source>
        <dbReference type="Proteomes" id="UP000283269"/>
    </source>
</evidence>
<keyword evidence="19" id="KW-1185">Reference proteome</keyword>
<comment type="similarity">
    <text evidence="3">Belongs to the GMC oxidoreductase family.</text>
</comment>
<dbReference type="GO" id="GO:0033718">
    <property type="term" value="F:pyranose dehydrogenase (acceptor) activity"/>
    <property type="evidence" value="ECO:0007669"/>
    <property type="project" value="UniProtKB-EC"/>
</dbReference>
<accession>A0A409WQE1</accession>
<evidence type="ECO:0000256" key="13">
    <source>
        <dbReference type="ARBA" id="ARBA00034050"/>
    </source>
</evidence>
<evidence type="ECO:0000256" key="8">
    <source>
        <dbReference type="ARBA" id="ARBA00022827"/>
    </source>
</evidence>
<keyword evidence="8 16" id="KW-0274">FAD</keyword>
<dbReference type="SUPFAM" id="SSF54373">
    <property type="entry name" value="FAD-linked reductases, C-terminal domain"/>
    <property type="match status" value="1"/>
</dbReference>
<dbReference type="Pfam" id="PF00732">
    <property type="entry name" value="GMC_oxred_N"/>
    <property type="match status" value="1"/>
</dbReference>
<protein>
    <recommendedName>
        <fullName evidence="5">pyranose dehydrogenase (acceptor)</fullName>
        <ecNumber evidence="5">1.1.99.29</ecNumber>
    </recommendedName>
</protein>
<comment type="caution">
    <text evidence="18">The sequence shown here is derived from an EMBL/GenBank/DDBJ whole genome shotgun (WGS) entry which is preliminary data.</text>
</comment>
<evidence type="ECO:0000256" key="3">
    <source>
        <dbReference type="ARBA" id="ARBA00010790"/>
    </source>
</evidence>
<feature type="active site" description="Proton acceptor" evidence="15">
    <location>
        <position position="612"/>
    </location>
</feature>
<dbReference type="Proteomes" id="UP000283269">
    <property type="component" value="Unassembled WGS sequence"/>
</dbReference>
<evidence type="ECO:0000256" key="2">
    <source>
        <dbReference type="ARBA" id="ARBA00004613"/>
    </source>
</evidence>
<comment type="catalytic activity">
    <reaction evidence="14">
        <text>a pyranoside + acceptor = a pyranosid-3,4-diulose + reduced acceptor.</text>
        <dbReference type="EC" id="1.1.99.29"/>
    </reaction>
</comment>
<evidence type="ECO:0000313" key="18">
    <source>
        <dbReference type="EMBL" id="PPQ80709.1"/>
    </source>
</evidence>
<keyword evidence="6" id="KW-0964">Secreted</keyword>
<evidence type="ECO:0000259" key="17">
    <source>
        <dbReference type="PROSITE" id="PS00624"/>
    </source>
</evidence>
<dbReference type="GO" id="GO:0050660">
    <property type="term" value="F:flavin adenine dinucleotide binding"/>
    <property type="evidence" value="ECO:0007669"/>
    <property type="project" value="InterPro"/>
</dbReference>
<dbReference type="InterPro" id="IPR007867">
    <property type="entry name" value="GMC_OxRtase_C"/>
</dbReference>
<reference evidence="18 19" key="1">
    <citation type="journal article" date="2018" name="Evol. Lett.">
        <title>Horizontal gene cluster transfer increased hallucinogenic mushroom diversity.</title>
        <authorList>
            <person name="Reynolds H.T."/>
            <person name="Vijayakumar V."/>
            <person name="Gluck-Thaler E."/>
            <person name="Korotkin H.B."/>
            <person name="Matheny P.B."/>
            <person name="Slot J.C."/>
        </authorList>
    </citation>
    <scope>NUCLEOTIDE SEQUENCE [LARGE SCALE GENOMIC DNA]</scope>
    <source>
        <strain evidence="18 19">2631</strain>
    </source>
</reference>
<comment type="subunit">
    <text evidence="4">Monomer.</text>
</comment>
<dbReference type="OrthoDB" id="269227at2759"/>
<proteinExistence type="inferred from homology"/>
<dbReference type="InterPro" id="IPR000172">
    <property type="entry name" value="GMC_OxRdtase_N"/>
</dbReference>
<comment type="catalytic activity">
    <reaction evidence="12">
        <text>pyranose + acceptor = pyranos-3-ulose + reduced acceptor.</text>
        <dbReference type="EC" id="1.1.99.29"/>
    </reaction>
</comment>
<dbReference type="InParanoid" id="A0A409WQE1"/>
<dbReference type="AlphaFoldDB" id="A0A409WQE1"/>
<dbReference type="PANTHER" id="PTHR11552">
    <property type="entry name" value="GLUCOSE-METHANOL-CHOLINE GMC OXIDOREDUCTASE"/>
    <property type="match status" value="1"/>
</dbReference>
<evidence type="ECO:0000256" key="1">
    <source>
        <dbReference type="ARBA" id="ARBA00001974"/>
    </source>
</evidence>
<evidence type="ECO:0000256" key="4">
    <source>
        <dbReference type="ARBA" id="ARBA00011245"/>
    </source>
</evidence>
<evidence type="ECO:0000256" key="11">
    <source>
        <dbReference type="ARBA" id="ARBA00034010"/>
    </source>
</evidence>
<feature type="active site" description="Proton donor" evidence="15">
    <location>
        <position position="568"/>
    </location>
</feature>
<evidence type="ECO:0000256" key="16">
    <source>
        <dbReference type="PIRSR" id="PIRSR000137-2"/>
    </source>
</evidence>
<feature type="binding site" evidence="16">
    <location>
        <position position="283"/>
    </location>
    <ligand>
        <name>FAD</name>
        <dbReference type="ChEBI" id="CHEBI:57692"/>
    </ligand>
</feature>
<feature type="domain" description="Glucose-methanol-choline oxidoreductase N-terminal" evidence="17">
    <location>
        <begin position="339"/>
        <end position="353"/>
    </location>
</feature>
<evidence type="ECO:0000256" key="5">
    <source>
        <dbReference type="ARBA" id="ARBA00013177"/>
    </source>
</evidence>
<gene>
    <name evidence="18" type="ORF">CVT25_001829</name>
</gene>
<dbReference type="SUPFAM" id="SSF51905">
    <property type="entry name" value="FAD/NAD(P)-binding domain"/>
    <property type="match status" value="1"/>
</dbReference>
<evidence type="ECO:0000256" key="14">
    <source>
        <dbReference type="ARBA" id="ARBA00034059"/>
    </source>
</evidence>
<sequence length="634" mass="68281">MYWRISLTSACQVLLSLFLVHTWGLTITSPSQLPTLTFDYIIVGAGTAGLTVASRLTEIASVTVLVIEAGPSDAGDVSLQAPFLSPTLTPNSYFVTSQRTNRKYYCTDTIHDWNYSVVAQAGLNNRVFPFPRGRVLGGCSSINYMFHQYGASDDWDRMSNVVGDSGWSWKNMKQFIVKHEKLVPPADAHDTTGQIINAIHGVNGAVSISLPGNNQTIDSLVLQATRQLPEFPFNQDMSGVTPLLGIGFLQSSIGGGSRSSSSTTYLQNATERPNLTVLINTTVMKLLQTNSSQPFLKAFRSVQITPSLSDTTFNSPPQSVPASSIFTVAATRDVILSAGSVGTPQILQLSGIGNSTDLTSLGIPTVIDNPSVGKNLADHLFLSNIYSVQSNLTQDALLRSSALKNRDIASWQINKTGIISNTLANNLGFLRFADNSTVMRQFPDPAAGPTAPHWEIIFSNFWFNPGFAQPANGSFMSVPVVLVSPLSRGSIKIKSKSPFDHPNIDPNFLTNPFDIAAMREIVLAVKRFTAAPAWSNFIIGPFEQQLIVANTNTTIDEYVRAFATGIFHPTGTASMSAVNATTGVVQSNLTVKGAEGLRVVDASVFPFPLSAHPQGSVYVLAERAAVAIIQSEKL</sequence>
<comment type="catalytic activity">
    <reaction evidence="10">
        <text>pyranose + acceptor = pyranos-2-ulose + reduced acceptor.</text>
        <dbReference type="EC" id="1.1.99.29"/>
    </reaction>
</comment>
<organism evidence="18 19">
    <name type="scientific">Psilocybe cyanescens</name>
    <dbReference type="NCBI Taxonomy" id="93625"/>
    <lineage>
        <taxon>Eukaryota</taxon>
        <taxon>Fungi</taxon>
        <taxon>Dikarya</taxon>
        <taxon>Basidiomycota</taxon>
        <taxon>Agaricomycotina</taxon>
        <taxon>Agaricomycetes</taxon>
        <taxon>Agaricomycetidae</taxon>
        <taxon>Agaricales</taxon>
        <taxon>Agaricineae</taxon>
        <taxon>Strophariaceae</taxon>
        <taxon>Psilocybe</taxon>
    </lineage>
</organism>
<dbReference type="PROSITE" id="PS00624">
    <property type="entry name" value="GMC_OXRED_2"/>
    <property type="match status" value="1"/>
</dbReference>
<evidence type="ECO:0000256" key="12">
    <source>
        <dbReference type="ARBA" id="ARBA00034029"/>
    </source>
</evidence>
<dbReference type="EMBL" id="NHYD01003311">
    <property type="protein sequence ID" value="PPQ80709.1"/>
    <property type="molecule type" value="Genomic_DNA"/>
</dbReference>
<dbReference type="Pfam" id="PF05199">
    <property type="entry name" value="GMC_oxred_C"/>
    <property type="match status" value="1"/>
</dbReference>
<keyword evidence="7" id="KW-0285">Flavoprotein</keyword>
<feature type="binding site" evidence="16">
    <location>
        <position position="135"/>
    </location>
    <ligand>
        <name>FAD</name>
        <dbReference type="ChEBI" id="CHEBI:57692"/>
    </ligand>
</feature>